<dbReference type="InterPro" id="IPR029058">
    <property type="entry name" value="AB_hydrolase_fold"/>
</dbReference>
<dbReference type="Gene3D" id="3.40.50.1820">
    <property type="entry name" value="alpha/beta hydrolase"/>
    <property type="match status" value="1"/>
</dbReference>
<dbReference type="SUPFAM" id="SSF53474">
    <property type="entry name" value="alpha/beta-Hydrolases"/>
    <property type="match status" value="1"/>
</dbReference>
<proteinExistence type="predicted"/>
<protein>
    <submittedName>
        <fullName evidence="2">Alpha/beta hydrolase</fullName>
    </submittedName>
</protein>
<evidence type="ECO:0000313" key="3">
    <source>
        <dbReference type="Proteomes" id="UP001597145"/>
    </source>
</evidence>
<dbReference type="Pfam" id="PF12697">
    <property type="entry name" value="Abhydrolase_6"/>
    <property type="match status" value="1"/>
</dbReference>
<feature type="domain" description="AB hydrolase-1" evidence="1">
    <location>
        <begin position="7"/>
        <end position="219"/>
    </location>
</feature>
<accession>A0ABW4FVN4</accession>
<comment type="caution">
    <text evidence="2">The sequence shown here is derived from an EMBL/GenBank/DDBJ whole genome shotgun (WGS) entry which is preliminary data.</text>
</comment>
<keyword evidence="2" id="KW-0378">Hydrolase</keyword>
<evidence type="ECO:0000259" key="1">
    <source>
        <dbReference type="Pfam" id="PF12697"/>
    </source>
</evidence>
<organism evidence="2 3">
    <name type="scientific">Pseudonocardia aurantiaca</name>
    <dbReference type="NCBI Taxonomy" id="75290"/>
    <lineage>
        <taxon>Bacteria</taxon>
        <taxon>Bacillati</taxon>
        <taxon>Actinomycetota</taxon>
        <taxon>Actinomycetes</taxon>
        <taxon>Pseudonocardiales</taxon>
        <taxon>Pseudonocardiaceae</taxon>
        <taxon>Pseudonocardia</taxon>
    </lineage>
</organism>
<dbReference type="PANTHER" id="PTHR37017">
    <property type="entry name" value="AB HYDROLASE-1 DOMAIN-CONTAINING PROTEIN-RELATED"/>
    <property type="match status" value="1"/>
</dbReference>
<reference evidence="3" key="1">
    <citation type="journal article" date="2019" name="Int. J. Syst. Evol. Microbiol.">
        <title>The Global Catalogue of Microorganisms (GCM) 10K type strain sequencing project: providing services to taxonomists for standard genome sequencing and annotation.</title>
        <authorList>
            <consortium name="The Broad Institute Genomics Platform"/>
            <consortium name="The Broad Institute Genome Sequencing Center for Infectious Disease"/>
            <person name="Wu L."/>
            <person name="Ma J."/>
        </authorList>
    </citation>
    <scope>NUCLEOTIDE SEQUENCE [LARGE SCALE GENOMIC DNA]</scope>
    <source>
        <strain evidence="3">JCM 12165</strain>
    </source>
</reference>
<dbReference type="GO" id="GO:0016787">
    <property type="term" value="F:hydrolase activity"/>
    <property type="evidence" value="ECO:0007669"/>
    <property type="project" value="UniProtKB-KW"/>
</dbReference>
<dbReference type="InterPro" id="IPR000073">
    <property type="entry name" value="AB_hydrolase_1"/>
</dbReference>
<dbReference type="Proteomes" id="UP001597145">
    <property type="component" value="Unassembled WGS sequence"/>
</dbReference>
<sequence>MPATATVLLVHGAWHGPWMWGALLREMPDVDVRTVALPSAGRDPAALGDLHADAAAIRSAVAAIHGPVVVCAHSYGGVPTTEGVADLPNVVGIVYLCAFQLDIGESLASAAGGTLPDWWDVHAAEGYVDAQRPLEVFYSDVDEAVARDAIMRLGHQSLVAFGQQVSKAAWRTIPSTYIVCEHDRAVPVEAQEAMARRATRVLRMPASHSPFLSRPAQLAGILRAELAASRQLAG</sequence>
<dbReference type="EMBL" id="JBHUCP010000036">
    <property type="protein sequence ID" value="MFD1534564.1"/>
    <property type="molecule type" value="Genomic_DNA"/>
</dbReference>
<keyword evidence="3" id="KW-1185">Reference proteome</keyword>
<dbReference type="RefSeq" id="WP_343988693.1">
    <property type="nucleotide sequence ID" value="NZ_BAAAJG010000030.1"/>
</dbReference>
<dbReference type="PANTHER" id="PTHR37017:SF11">
    <property type="entry name" value="ESTERASE_LIPASE_THIOESTERASE DOMAIN-CONTAINING PROTEIN"/>
    <property type="match status" value="1"/>
</dbReference>
<name>A0ABW4FVN4_9PSEU</name>
<dbReference type="InterPro" id="IPR052897">
    <property type="entry name" value="Sec-Metab_Biosynth_Hydrolase"/>
</dbReference>
<gene>
    <name evidence="2" type="ORF">ACFSCY_34615</name>
</gene>
<evidence type="ECO:0000313" key="2">
    <source>
        <dbReference type="EMBL" id="MFD1534564.1"/>
    </source>
</evidence>